<evidence type="ECO:0000256" key="2">
    <source>
        <dbReference type="ARBA" id="ARBA00022679"/>
    </source>
</evidence>
<feature type="region of interest" description="Disordered" evidence="7">
    <location>
        <begin position="251"/>
        <end position="288"/>
    </location>
</feature>
<dbReference type="Gene3D" id="1.10.510.10">
    <property type="entry name" value="Transferase(Phosphotransferase) domain 1"/>
    <property type="match status" value="2"/>
</dbReference>
<gene>
    <name evidence="9" type="ORF">HXX76_006458</name>
</gene>
<evidence type="ECO:0000313" key="10">
    <source>
        <dbReference type="Proteomes" id="UP000650467"/>
    </source>
</evidence>
<keyword evidence="4" id="KW-0418">Kinase</keyword>
<dbReference type="PANTHER" id="PTHR44329:SF289">
    <property type="entry name" value="SERINE_THREONINE-PROTEIN KINASE VIK"/>
    <property type="match status" value="1"/>
</dbReference>
<feature type="region of interest" description="Disordered" evidence="7">
    <location>
        <begin position="767"/>
        <end position="791"/>
    </location>
</feature>
<evidence type="ECO:0000256" key="3">
    <source>
        <dbReference type="ARBA" id="ARBA00022741"/>
    </source>
</evidence>
<feature type="compositionally biased region" description="Low complexity" evidence="7">
    <location>
        <begin position="266"/>
        <end position="288"/>
    </location>
</feature>
<evidence type="ECO:0000256" key="1">
    <source>
        <dbReference type="ARBA" id="ARBA00022527"/>
    </source>
</evidence>
<dbReference type="GO" id="GO:0005524">
    <property type="term" value="F:ATP binding"/>
    <property type="evidence" value="ECO:0007669"/>
    <property type="project" value="UniProtKB-UniRule"/>
</dbReference>
<keyword evidence="3 6" id="KW-0547">Nucleotide-binding</keyword>
<dbReference type="PROSITE" id="PS00108">
    <property type="entry name" value="PROTEIN_KINASE_ST"/>
    <property type="match status" value="1"/>
</dbReference>
<accession>A0A835TAU1</accession>
<feature type="binding site" evidence="6">
    <location>
        <position position="33"/>
    </location>
    <ligand>
        <name>ATP</name>
        <dbReference type="ChEBI" id="CHEBI:30616"/>
    </ligand>
</feature>
<keyword evidence="10" id="KW-1185">Reference proteome</keyword>
<dbReference type="InterPro" id="IPR008271">
    <property type="entry name" value="Ser/Thr_kinase_AS"/>
</dbReference>
<dbReference type="InterPro" id="IPR001245">
    <property type="entry name" value="Ser-Thr/Tyr_kinase_cat_dom"/>
</dbReference>
<dbReference type="PROSITE" id="PS50011">
    <property type="entry name" value="PROTEIN_KINASE_DOM"/>
    <property type="match status" value="1"/>
</dbReference>
<keyword evidence="1" id="KW-0723">Serine/threonine-protein kinase</keyword>
<evidence type="ECO:0000256" key="7">
    <source>
        <dbReference type="SAM" id="MobiDB-lite"/>
    </source>
</evidence>
<proteinExistence type="predicted"/>
<feature type="compositionally biased region" description="Low complexity" evidence="7">
    <location>
        <begin position="958"/>
        <end position="979"/>
    </location>
</feature>
<dbReference type="InterPro" id="IPR000719">
    <property type="entry name" value="Prot_kinase_dom"/>
</dbReference>
<dbReference type="InterPro" id="IPR017441">
    <property type="entry name" value="Protein_kinase_ATP_BS"/>
</dbReference>
<feature type="compositionally biased region" description="Low complexity" evidence="7">
    <location>
        <begin position="205"/>
        <end position="216"/>
    </location>
</feature>
<feature type="region of interest" description="Disordered" evidence="7">
    <location>
        <begin position="818"/>
        <end position="889"/>
    </location>
</feature>
<dbReference type="GO" id="GO:0004674">
    <property type="term" value="F:protein serine/threonine kinase activity"/>
    <property type="evidence" value="ECO:0007669"/>
    <property type="project" value="UniProtKB-KW"/>
</dbReference>
<feature type="domain" description="Protein kinase" evidence="8">
    <location>
        <begin position="6"/>
        <end position="389"/>
    </location>
</feature>
<keyword evidence="5 6" id="KW-0067">ATP-binding</keyword>
<feature type="compositionally biased region" description="Polar residues" evidence="7">
    <location>
        <begin position="857"/>
        <end position="869"/>
    </location>
</feature>
<evidence type="ECO:0000256" key="4">
    <source>
        <dbReference type="ARBA" id="ARBA00022777"/>
    </source>
</evidence>
<dbReference type="SUPFAM" id="SSF56112">
    <property type="entry name" value="Protein kinase-like (PK-like)"/>
    <property type="match status" value="2"/>
</dbReference>
<dbReference type="InterPro" id="IPR011009">
    <property type="entry name" value="Kinase-like_dom_sf"/>
</dbReference>
<evidence type="ECO:0000313" key="9">
    <source>
        <dbReference type="EMBL" id="KAG2436939.1"/>
    </source>
</evidence>
<feature type="region of interest" description="Disordered" evidence="7">
    <location>
        <begin position="315"/>
        <end position="336"/>
    </location>
</feature>
<protein>
    <recommendedName>
        <fullName evidence="8">Protein kinase domain-containing protein</fullName>
    </recommendedName>
</protein>
<keyword evidence="2" id="KW-0808">Transferase</keyword>
<comment type="caution">
    <text evidence="9">The sequence shown here is derived from an EMBL/GenBank/DDBJ whole genome shotgun (WGS) entry which is preliminary data.</text>
</comment>
<dbReference type="PROSITE" id="PS00107">
    <property type="entry name" value="PROTEIN_KINASE_ATP"/>
    <property type="match status" value="1"/>
</dbReference>
<dbReference type="PANTHER" id="PTHR44329">
    <property type="entry name" value="SERINE/THREONINE-PROTEIN KINASE TNNI3K-RELATED"/>
    <property type="match status" value="1"/>
</dbReference>
<sequence length="1287" mass="130422">MEQRLELRGGTLGSGAFAAVYRGSYDGIPVAVKVLLPQHANAAASAPERPDCPARLLRGEGELLLRAPHACQVRCHAVLTLPPDFPGLGRGYAAPAPALVLELMEGGSLTSLLHKQLIAPWKPVYDVATAAEWAAQLAEVGGHALGAQQALHGISMDGLSGSALAHLHTCEPPILHRDIKVENVMLQRGIAQQQQQQQQQQQLAAAAEGDGVAAADSPREPSAHGGVRTVAKLVDLGLHTTPALLDRCTGQPLFRVPAPPPPPAATSPSQAPARAGTTSLGGSRRSLLRSGSQDLATTTTAGMNAAASLAAATAAPGSLSTGGPLKPRHRLSSPAASPSAVVDAAAAALMKNRGAKGRVTISGAMPCKSADASAHIADSDNTTPRHPLFFTPAAPGCADLVPVDVRAACARQLTAPLPLLPVAVTRAAVEQRGEDGVGVGGGGAVEDGGLFDIQEEVQVAQPPRSMANAPLLSPEDVAALFGGIAGGVSAVAAATPAQDAALAEAEAATLTGCDFAFPHGNLQAPSSATPTAAAAGIPSGVPAVAAAVRCEALSLRALHMQQRSQPASPVPPSATAIAAATAAVISGPLSCSSPCGGGCNSTSYQPWWQEGSALTLLAAGTAAGGDGGAAAASALQAPHACSVQISGASNTSSMCITGAAITIATATTTHTGMREFSELNLMMSLQGQSAAAYNASVLCNGSSIGCSPDDAANGRVSGSSSNCSLARVAVGSSAKQQLLPRRSSSRRQQQASPVGVILEAALEPCSSAATTTTTAQQQPAEPQQDEQQEPTATLPPTALQRMMPAALTSPFAQAAATAVPAADDAEGEEAVGVKRGGGGEQQPLTRRQQMPRHSCPAGSQQCPTASRSLSMHVAKAEGRAPRASEGSPCGGVLPQRPYCLSEHCPPRGDAAAAAAAACSDGLGSMASAAGASEAAGSRRSPMGISAADRSISCPAPPVASAAAAHEALQQQQQQQQQQQHWCDEPSFRPRDGAPAHFAEAAASRRRSSDEARQQQQKQQLSARLAVASTATANAAAAALVMCDDDCSSVQAAGRHLPEVSTLVDDSPRAAEANGSSRHVGSMAGYAPLVPYVPPYERVWRLTGETGSCMTMSPEVYLGLPYNEKADVFSFGVLLYELFTRTLLAATHIGTKRPDLPRILHRCEDYALAVARGYRPARTPGVPDPVWALITQCWQQDPLRRPAMPAVAARLKALARELTAAAAAEAAEVASRPGASSRRALSTSLSGLGFGGGSGRRSGFGGCVGGGGGDGGDGGQPAAPTCTGCVIC</sequence>
<dbReference type="InterPro" id="IPR051681">
    <property type="entry name" value="Ser/Thr_Kinases-Pseudokinases"/>
</dbReference>
<evidence type="ECO:0000259" key="8">
    <source>
        <dbReference type="PROSITE" id="PS50011"/>
    </source>
</evidence>
<evidence type="ECO:0000256" key="6">
    <source>
        <dbReference type="PROSITE-ProRule" id="PRU10141"/>
    </source>
</evidence>
<feature type="compositionally biased region" description="Low complexity" evidence="7">
    <location>
        <begin position="768"/>
        <end position="782"/>
    </location>
</feature>
<dbReference type="EMBL" id="JAEHOC010000012">
    <property type="protein sequence ID" value="KAG2436939.1"/>
    <property type="molecule type" value="Genomic_DNA"/>
</dbReference>
<dbReference type="Proteomes" id="UP000650467">
    <property type="component" value="Unassembled WGS sequence"/>
</dbReference>
<dbReference type="OrthoDB" id="2353542at2759"/>
<evidence type="ECO:0000256" key="5">
    <source>
        <dbReference type="ARBA" id="ARBA00022840"/>
    </source>
</evidence>
<feature type="compositionally biased region" description="Basic and acidic residues" evidence="7">
    <location>
        <begin position="981"/>
        <end position="993"/>
    </location>
</feature>
<reference evidence="9" key="1">
    <citation type="journal article" date="2020" name="bioRxiv">
        <title>Comparative genomics of Chlamydomonas.</title>
        <authorList>
            <person name="Craig R.J."/>
            <person name="Hasan A.R."/>
            <person name="Ness R.W."/>
            <person name="Keightley P.D."/>
        </authorList>
    </citation>
    <scope>NUCLEOTIDE SEQUENCE</scope>
    <source>
        <strain evidence="9">SAG 7.73</strain>
    </source>
</reference>
<dbReference type="Pfam" id="PF07714">
    <property type="entry name" value="PK_Tyr_Ser-Thr"/>
    <property type="match status" value="2"/>
</dbReference>
<feature type="region of interest" description="Disordered" evidence="7">
    <location>
        <begin position="205"/>
        <end position="226"/>
    </location>
</feature>
<organism evidence="9 10">
    <name type="scientific">Chlamydomonas incerta</name>
    <dbReference type="NCBI Taxonomy" id="51695"/>
    <lineage>
        <taxon>Eukaryota</taxon>
        <taxon>Viridiplantae</taxon>
        <taxon>Chlorophyta</taxon>
        <taxon>core chlorophytes</taxon>
        <taxon>Chlorophyceae</taxon>
        <taxon>CS clade</taxon>
        <taxon>Chlamydomonadales</taxon>
        <taxon>Chlamydomonadaceae</taxon>
        <taxon>Chlamydomonas</taxon>
    </lineage>
</organism>
<feature type="region of interest" description="Disordered" evidence="7">
    <location>
        <begin position="934"/>
        <end position="1020"/>
    </location>
</feature>
<name>A0A835TAU1_CHLIN</name>
<dbReference type="SMART" id="SM00220">
    <property type="entry name" value="S_TKc"/>
    <property type="match status" value="1"/>
</dbReference>